<evidence type="ECO:0008006" key="5">
    <source>
        <dbReference type="Google" id="ProtNLM"/>
    </source>
</evidence>
<sequence>MACLNLCRFTRQLASQQFGTLTRITTETASHTACGHSSPHTNSDLYRVLCSTWHRSLSGATSLRLVARNCSDCGYTNRQTAKSGALLKSQVLASSCRQGVRTSAKPQLASQVGLGGESERGRNSDDRRKKEPTPDSGWAVRLANENGYLSWCRNTYLTTVVAIAMLGEGTTAMSQHAAEGAFFVAGVNLTWGTYHFIYNVLHLRRRMAMSIPGAFLQVSMASLHLVLWFMICILYIGYPDDPEVEALRIQLEKEDKMAAIESKA</sequence>
<name>A0ABD0JNJ3_9CAEN</name>
<proteinExistence type="predicted"/>
<keyword evidence="4" id="KW-1185">Reference proteome</keyword>
<accession>A0ABD0JNJ3</accession>
<reference evidence="3 4" key="1">
    <citation type="journal article" date="2023" name="Sci. Data">
        <title>Genome assembly of the Korean intertidal mud-creeper Batillaria attramentaria.</title>
        <authorList>
            <person name="Patra A.K."/>
            <person name="Ho P.T."/>
            <person name="Jun S."/>
            <person name="Lee S.J."/>
            <person name="Kim Y."/>
            <person name="Won Y.J."/>
        </authorList>
    </citation>
    <scope>NUCLEOTIDE SEQUENCE [LARGE SCALE GENOMIC DNA]</scope>
    <source>
        <strain evidence="3">Wonlab-2016</strain>
    </source>
</reference>
<protein>
    <recommendedName>
        <fullName evidence="5">Mitochondrial pyruvate carrier</fullName>
    </recommendedName>
</protein>
<dbReference type="Proteomes" id="UP001519460">
    <property type="component" value="Unassembled WGS sequence"/>
</dbReference>
<gene>
    <name evidence="3" type="ORF">BaRGS_00032524</name>
</gene>
<comment type="caution">
    <text evidence="3">The sequence shown here is derived from an EMBL/GenBank/DDBJ whole genome shotgun (WGS) entry which is preliminary data.</text>
</comment>
<keyword evidence="2" id="KW-0812">Transmembrane</keyword>
<keyword evidence="2" id="KW-1133">Transmembrane helix</keyword>
<feature type="transmembrane region" description="Helical" evidence="2">
    <location>
        <begin position="213"/>
        <end position="238"/>
    </location>
</feature>
<organism evidence="3 4">
    <name type="scientific">Batillaria attramentaria</name>
    <dbReference type="NCBI Taxonomy" id="370345"/>
    <lineage>
        <taxon>Eukaryota</taxon>
        <taxon>Metazoa</taxon>
        <taxon>Spiralia</taxon>
        <taxon>Lophotrochozoa</taxon>
        <taxon>Mollusca</taxon>
        <taxon>Gastropoda</taxon>
        <taxon>Caenogastropoda</taxon>
        <taxon>Sorbeoconcha</taxon>
        <taxon>Cerithioidea</taxon>
        <taxon>Batillariidae</taxon>
        <taxon>Batillaria</taxon>
    </lineage>
</organism>
<evidence type="ECO:0000313" key="3">
    <source>
        <dbReference type="EMBL" id="KAK7476248.1"/>
    </source>
</evidence>
<dbReference type="AlphaFoldDB" id="A0ABD0JNJ3"/>
<evidence type="ECO:0000256" key="2">
    <source>
        <dbReference type="SAM" id="Phobius"/>
    </source>
</evidence>
<keyword evidence="2" id="KW-0472">Membrane</keyword>
<feature type="compositionally biased region" description="Basic and acidic residues" evidence="1">
    <location>
        <begin position="117"/>
        <end position="133"/>
    </location>
</feature>
<evidence type="ECO:0000313" key="4">
    <source>
        <dbReference type="Proteomes" id="UP001519460"/>
    </source>
</evidence>
<dbReference type="EMBL" id="JACVVK020000381">
    <property type="protein sequence ID" value="KAK7476248.1"/>
    <property type="molecule type" value="Genomic_DNA"/>
</dbReference>
<feature type="region of interest" description="Disordered" evidence="1">
    <location>
        <begin position="103"/>
        <end position="136"/>
    </location>
</feature>
<feature type="transmembrane region" description="Helical" evidence="2">
    <location>
        <begin position="180"/>
        <end position="201"/>
    </location>
</feature>
<evidence type="ECO:0000256" key="1">
    <source>
        <dbReference type="SAM" id="MobiDB-lite"/>
    </source>
</evidence>